<sequence>MTTKFDDLLGRFRGYLASVDDALVRDAVERIGWAMPPRALEPHPLGCLRHLDRAAELASAEARPLVRLVADQRNDLRWGQTYNEADFGREFIDNYGWLEVFGTRGHFVNDEVAAGLLILGPEIVYPDHHHVAEEIYIPLTGGTEWRMGEGGFRMRAAGEVIHHASNVSHAMRTAEEPLLALYIWRDGPLAQKSNITGTVVARGRG</sequence>
<dbReference type="EMBL" id="FMXM01000002">
    <property type="protein sequence ID" value="SDA44183.1"/>
    <property type="molecule type" value="Genomic_DNA"/>
</dbReference>
<gene>
    <name evidence="1" type="ORF">SAMN02927914_00573</name>
</gene>
<dbReference type="AlphaFoldDB" id="A0A1G5VE61"/>
<dbReference type="SUPFAM" id="SSF51182">
    <property type="entry name" value="RmlC-like cupins"/>
    <property type="match status" value="1"/>
</dbReference>
<proteinExistence type="predicted"/>
<evidence type="ECO:0000313" key="2">
    <source>
        <dbReference type="Proteomes" id="UP000198588"/>
    </source>
</evidence>
<dbReference type="RefSeq" id="WP_091575430.1">
    <property type="nucleotide sequence ID" value="NZ_FMXM01000002.1"/>
</dbReference>
<name>A0A1G5VE61_9HYPH</name>
<dbReference type="Gene3D" id="2.60.120.10">
    <property type="entry name" value="Jelly Rolls"/>
    <property type="match status" value="1"/>
</dbReference>
<reference evidence="1 2" key="1">
    <citation type="submission" date="2016-10" db="EMBL/GenBank/DDBJ databases">
        <authorList>
            <person name="de Groot N.N."/>
        </authorList>
    </citation>
    <scope>NUCLEOTIDE SEQUENCE [LARGE SCALE GENOMIC DNA]</scope>
    <source>
        <strain evidence="1 2">CGMCC 1.12097</strain>
    </source>
</reference>
<dbReference type="Proteomes" id="UP000198588">
    <property type="component" value="Unassembled WGS sequence"/>
</dbReference>
<keyword evidence="1" id="KW-0456">Lyase</keyword>
<organism evidence="1 2">
    <name type="scientific">Mesorhizobium qingshengii</name>
    <dbReference type="NCBI Taxonomy" id="1165689"/>
    <lineage>
        <taxon>Bacteria</taxon>
        <taxon>Pseudomonadati</taxon>
        <taxon>Pseudomonadota</taxon>
        <taxon>Alphaproteobacteria</taxon>
        <taxon>Hyphomicrobiales</taxon>
        <taxon>Phyllobacteriaceae</taxon>
        <taxon>Mesorhizobium</taxon>
    </lineage>
</organism>
<dbReference type="STRING" id="1165689.SAMN02927914_00573"/>
<dbReference type="GO" id="GO:0047869">
    <property type="term" value="F:dimethylpropiothetin dethiomethylase activity"/>
    <property type="evidence" value="ECO:0007669"/>
    <property type="project" value="InterPro"/>
</dbReference>
<protein>
    <submittedName>
        <fullName evidence="1">Dimethlysulfonioproprionate lyase</fullName>
    </submittedName>
</protein>
<dbReference type="OrthoDB" id="9083851at2"/>
<dbReference type="InterPro" id="IPR014710">
    <property type="entry name" value="RmlC-like_jellyroll"/>
</dbReference>
<dbReference type="InterPro" id="IPR011051">
    <property type="entry name" value="RmlC_Cupin_sf"/>
</dbReference>
<evidence type="ECO:0000313" key="1">
    <source>
        <dbReference type="EMBL" id="SDA44183.1"/>
    </source>
</evidence>
<dbReference type="Pfam" id="PF16867">
    <property type="entry name" value="DMSP_lyase"/>
    <property type="match status" value="1"/>
</dbReference>
<dbReference type="InterPro" id="IPR031723">
    <property type="entry name" value="DMSP_lyase"/>
</dbReference>
<accession>A0A1G5VE61</accession>